<evidence type="ECO:0000313" key="6">
    <source>
        <dbReference type="EMBL" id="OIQ67439.1"/>
    </source>
</evidence>
<keyword evidence="4" id="KW-0804">Transcription</keyword>
<evidence type="ECO:0000256" key="3">
    <source>
        <dbReference type="ARBA" id="ARBA00023125"/>
    </source>
</evidence>
<evidence type="ECO:0000259" key="5">
    <source>
        <dbReference type="PROSITE" id="PS50931"/>
    </source>
</evidence>
<name>A0A1J5PI21_9ZZZZ</name>
<proteinExistence type="inferred from homology"/>
<dbReference type="InterPro" id="IPR036388">
    <property type="entry name" value="WH-like_DNA-bd_sf"/>
</dbReference>
<evidence type="ECO:0000256" key="1">
    <source>
        <dbReference type="ARBA" id="ARBA00009437"/>
    </source>
</evidence>
<dbReference type="PROSITE" id="PS50931">
    <property type="entry name" value="HTH_LYSR"/>
    <property type="match status" value="1"/>
</dbReference>
<dbReference type="CDD" id="cd08414">
    <property type="entry name" value="PBP2_LTTR_aromatics_like"/>
    <property type="match status" value="1"/>
</dbReference>
<evidence type="ECO:0000256" key="2">
    <source>
        <dbReference type="ARBA" id="ARBA00023015"/>
    </source>
</evidence>
<dbReference type="GO" id="GO:0032993">
    <property type="term" value="C:protein-DNA complex"/>
    <property type="evidence" value="ECO:0007669"/>
    <property type="project" value="TreeGrafter"/>
</dbReference>
<dbReference type="GO" id="GO:0003677">
    <property type="term" value="F:DNA binding"/>
    <property type="evidence" value="ECO:0007669"/>
    <property type="project" value="UniProtKB-KW"/>
</dbReference>
<dbReference type="InterPro" id="IPR005119">
    <property type="entry name" value="LysR_subst-bd"/>
</dbReference>
<dbReference type="EMBL" id="MLJW01005924">
    <property type="protein sequence ID" value="OIQ67439.1"/>
    <property type="molecule type" value="Genomic_DNA"/>
</dbReference>
<dbReference type="GO" id="GO:0003700">
    <property type="term" value="F:DNA-binding transcription factor activity"/>
    <property type="evidence" value="ECO:0007669"/>
    <property type="project" value="InterPro"/>
</dbReference>
<dbReference type="PRINTS" id="PR00039">
    <property type="entry name" value="HTHLYSR"/>
</dbReference>
<dbReference type="Gene3D" id="1.10.10.10">
    <property type="entry name" value="Winged helix-like DNA-binding domain superfamily/Winged helix DNA-binding domain"/>
    <property type="match status" value="1"/>
</dbReference>
<protein>
    <submittedName>
        <fullName evidence="6">HTH-type transcriptional regulator BenM</fullName>
    </submittedName>
</protein>
<dbReference type="SUPFAM" id="SSF53850">
    <property type="entry name" value="Periplasmic binding protein-like II"/>
    <property type="match status" value="1"/>
</dbReference>
<keyword evidence="2" id="KW-0805">Transcription regulation</keyword>
<dbReference type="InterPro" id="IPR000847">
    <property type="entry name" value="LysR_HTH_N"/>
</dbReference>
<organism evidence="6">
    <name type="scientific">mine drainage metagenome</name>
    <dbReference type="NCBI Taxonomy" id="410659"/>
    <lineage>
        <taxon>unclassified sequences</taxon>
        <taxon>metagenomes</taxon>
        <taxon>ecological metagenomes</taxon>
    </lineage>
</organism>
<dbReference type="Pfam" id="PF00126">
    <property type="entry name" value="HTH_1"/>
    <property type="match status" value="1"/>
</dbReference>
<dbReference type="PANTHER" id="PTHR30346">
    <property type="entry name" value="TRANSCRIPTIONAL DUAL REGULATOR HCAR-RELATED"/>
    <property type="match status" value="1"/>
</dbReference>
<dbReference type="PANTHER" id="PTHR30346:SF17">
    <property type="entry name" value="LYSR FAMILY TRANSCRIPTIONAL REGULATOR"/>
    <property type="match status" value="1"/>
</dbReference>
<reference evidence="6" key="1">
    <citation type="submission" date="2016-10" db="EMBL/GenBank/DDBJ databases">
        <title>Sequence of Gallionella enrichment culture.</title>
        <authorList>
            <person name="Poehlein A."/>
            <person name="Muehling M."/>
            <person name="Daniel R."/>
        </authorList>
    </citation>
    <scope>NUCLEOTIDE SEQUENCE</scope>
</reference>
<dbReference type="InterPro" id="IPR036390">
    <property type="entry name" value="WH_DNA-bd_sf"/>
</dbReference>
<sequence>MDLRHLRYFVAVAEERHFSRAAQRLHVSQPPLSQQIQALEAELGVLLFTRGRGGVQRTAAGDTLLPLARDILDAVEHAVAQTRHVGHGETGRLAIGFAGSMPFTDVMPQLLRDFRAGWPQVELDLREQPSQAQIDDLLARRLDLGFIRPTRLMPDPRLETLVVQREPLMAAVHADHALARQPALALHDLRDQPFVLYSATLGSGLRDQTLALCQRAGFAPRIVQEVHEMPTLVGLISAGLGVGVVAASMQRAQLPFVAYRPLADADATTDVLLVWRQGDEAPPLRNFIQLARSHGASSNGTAADSSACFARALQIGD</sequence>
<dbReference type="Gene3D" id="3.40.190.10">
    <property type="entry name" value="Periplasmic binding protein-like II"/>
    <property type="match status" value="2"/>
</dbReference>
<dbReference type="SUPFAM" id="SSF46785">
    <property type="entry name" value="Winged helix' DNA-binding domain"/>
    <property type="match status" value="1"/>
</dbReference>
<accession>A0A1J5PI21</accession>
<comment type="similarity">
    <text evidence="1">Belongs to the LysR transcriptional regulatory family.</text>
</comment>
<feature type="domain" description="HTH lysR-type" evidence="5">
    <location>
        <begin position="1"/>
        <end position="58"/>
    </location>
</feature>
<comment type="caution">
    <text evidence="6">The sequence shown here is derived from an EMBL/GenBank/DDBJ whole genome shotgun (WGS) entry which is preliminary data.</text>
</comment>
<dbReference type="Pfam" id="PF03466">
    <property type="entry name" value="LysR_substrate"/>
    <property type="match status" value="1"/>
</dbReference>
<evidence type="ECO:0000256" key="4">
    <source>
        <dbReference type="ARBA" id="ARBA00023163"/>
    </source>
</evidence>
<keyword evidence="3" id="KW-0238">DNA-binding</keyword>
<gene>
    <name evidence="6" type="primary">benM_5</name>
    <name evidence="6" type="ORF">GALL_509820</name>
</gene>
<dbReference type="AlphaFoldDB" id="A0A1J5PI21"/>
<dbReference type="FunFam" id="1.10.10.10:FF:000001">
    <property type="entry name" value="LysR family transcriptional regulator"/>
    <property type="match status" value="1"/>
</dbReference>